<dbReference type="InterPro" id="IPR051783">
    <property type="entry name" value="NAD(P)-dependent_oxidoreduct"/>
</dbReference>
<dbReference type="PANTHER" id="PTHR48079:SF6">
    <property type="entry name" value="NAD(P)-BINDING DOMAIN-CONTAINING PROTEIN-RELATED"/>
    <property type="match status" value="1"/>
</dbReference>
<dbReference type="PANTHER" id="PTHR48079">
    <property type="entry name" value="PROTEIN YEEZ"/>
    <property type="match status" value="1"/>
</dbReference>
<gene>
    <name evidence="1" type="primary">yeeZ</name>
    <name evidence="1" type="ORF">TUM4630_29050</name>
</gene>
<proteinExistence type="predicted"/>
<dbReference type="CDD" id="cd05266">
    <property type="entry name" value="SDR_a4"/>
    <property type="match status" value="1"/>
</dbReference>
<evidence type="ECO:0000313" key="2">
    <source>
        <dbReference type="Proteomes" id="UP000761574"/>
    </source>
</evidence>
<evidence type="ECO:0000313" key="1">
    <source>
        <dbReference type="EMBL" id="GIU49743.1"/>
    </source>
</evidence>
<dbReference type="EMBL" id="BPFB01000041">
    <property type="protein sequence ID" value="GIU49743.1"/>
    <property type="molecule type" value="Genomic_DNA"/>
</dbReference>
<dbReference type="SUPFAM" id="SSF51735">
    <property type="entry name" value="NAD(P)-binding Rossmann-fold domains"/>
    <property type="match status" value="1"/>
</dbReference>
<reference evidence="1 2" key="1">
    <citation type="submission" date="2021-05" db="EMBL/GenBank/DDBJ databases">
        <title>Molecular characterization for Shewanella algae harboring chromosomal blaOXA-55-like strains isolated from clinical and environment sample.</title>
        <authorList>
            <person name="Ohama Y."/>
            <person name="Aoki K."/>
            <person name="Harada S."/>
            <person name="Moriya K."/>
            <person name="Ishii Y."/>
            <person name="Tateda K."/>
        </authorList>
    </citation>
    <scope>NUCLEOTIDE SEQUENCE [LARGE SCALE GENOMIC DNA]</scope>
    <source>
        <strain evidence="1 2">LMG 23746</strain>
    </source>
</reference>
<dbReference type="RefSeq" id="WP_119979133.1">
    <property type="nucleotide sequence ID" value="NZ_BPFB01000041.1"/>
</dbReference>
<accession>A0ABQ4PN96</accession>
<protein>
    <submittedName>
        <fullName evidence="1">NAD(P)-dependent oxidoreductase</fullName>
    </submittedName>
</protein>
<sequence length="270" mass="29145">MIHSVAVVGCGWFGLPLAKALVEKGLLVSGSKRDTTQASALKEQGIDGFVLDLDAPQPFDGEQLAKLHADAIVINIPPGLRRGDSGYLVRLERLQTLMGKHAYQRIIFISTTGVYPANGKVQHEADATAYNDTSKILLQAEAMFKGAVIVRFAGLMGPKRHPGRFLAGKTGLTGAMLSVNMTHLDDCVGGVMTLLTHQGQLAPAYNICSPEHPNKAAFYQRAAAILGVAEPEFASSGDKAEDKVVDGSLICRQLGYQYQHYDPFEMLKFC</sequence>
<name>A0ABQ4PN96_9GAMM</name>
<dbReference type="Proteomes" id="UP000761574">
    <property type="component" value="Unassembled WGS sequence"/>
</dbReference>
<keyword evidence="2" id="KW-1185">Reference proteome</keyword>
<organism evidence="1 2">
    <name type="scientific">Shewanella algidipiscicola</name>
    <dbReference type="NCBI Taxonomy" id="614070"/>
    <lineage>
        <taxon>Bacteria</taxon>
        <taxon>Pseudomonadati</taxon>
        <taxon>Pseudomonadota</taxon>
        <taxon>Gammaproteobacteria</taxon>
        <taxon>Alteromonadales</taxon>
        <taxon>Shewanellaceae</taxon>
        <taxon>Shewanella</taxon>
    </lineage>
</organism>
<comment type="caution">
    <text evidence="1">The sequence shown here is derived from an EMBL/GenBank/DDBJ whole genome shotgun (WGS) entry which is preliminary data.</text>
</comment>
<dbReference type="Gene3D" id="3.40.50.720">
    <property type="entry name" value="NAD(P)-binding Rossmann-like Domain"/>
    <property type="match status" value="1"/>
</dbReference>
<dbReference type="InterPro" id="IPR036291">
    <property type="entry name" value="NAD(P)-bd_dom_sf"/>
</dbReference>